<evidence type="ECO:0000313" key="3">
    <source>
        <dbReference type="Proteomes" id="UP001562425"/>
    </source>
</evidence>
<feature type="region of interest" description="Disordered" evidence="1">
    <location>
        <begin position="65"/>
        <end position="119"/>
    </location>
</feature>
<dbReference type="AlphaFoldDB" id="A0ABD1CJX1"/>
<sequence length="119" mass="12388">MATSQTFPTFVHPSSSGPSSSLVASSMEAAVSTQPNQVQVTKLYQLLIENPRLLEKPVKYRCKSAEGDTLQQEEGLVSSSGLGSSGSSTVNRGELGDSKGTLTVVGGGKATCPDRVQID</sequence>
<dbReference type="Proteomes" id="UP001562425">
    <property type="component" value="Unassembled WGS sequence"/>
</dbReference>
<evidence type="ECO:0000313" key="2">
    <source>
        <dbReference type="EMBL" id="KAL1376698.1"/>
    </source>
</evidence>
<gene>
    <name evidence="2" type="ORF">pipiens_016742</name>
</gene>
<organism evidence="2 3">
    <name type="scientific">Culex pipiens pipiens</name>
    <name type="common">Northern house mosquito</name>
    <dbReference type="NCBI Taxonomy" id="38569"/>
    <lineage>
        <taxon>Eukaryota</taxon>
        <taxon>Metazoa</taxon>
        <taxon>Ecdysozoa</taxon>
        <taxon>Arthropoda</taxon>
        <taxon>Hexapoda</taxon>
        <taxon>Insecta</taxon>
        <taxon>Pterygota</taxon>
        <taxon>Neoptera</taxon>
        <taxon>Endopterygota</taxon>
        <taxon>Diptera</taxon>
        <taxon>Nematocera</taxon>
        <taxon>Culicoidea</taxon>
        <taxon>Culicidae</taxon>
        <taxon>Culicinae</taxon>
        <taxon>Culicini</taxon>
        <taxon>Culex</taxon>
        <taxon>Culex</taxon>
    </lineage>
</organism>
<reference evidence="2 3" key="1">
    <citation type="submission" date="2024-05" db="EMBL/GenBank/DDBJ databases">
        <title>Culex pipiens pipiens assembly and annotation.</title>
        <authorList>
            <person name="Alout H."/>
            <person name="Durand T."/>
        </authorList>
    </citation>
    <scope>NUCLEOTIDE SEQUENCE [LARGE SCALE GENOMIC DNA]</scope>
    <source>
        <strain evidence="2">HA-2024</strain>
        <tissue evidence="2">Whole body</tissue>
    </source>
</reference>
<accession>A0ABD1CJX1</accession>
<feature type="compositionally biased region" description="Low complexity" evidence="1">
    <location>
        <begin position="75"/>
        <end position="88"/>
    </location>
</feature>
<protein>
    <submittedName>
        <fullName evidence="2">Uncharacterized protein</fullName>
    </submittedName>
</protein>
<evidence type="ECO:0000256" key="1">
    <source>
        <dbReference type="SAM" id="MobiDB-lite"/>
    </source>
</evidence>
<proteinExistence type="predicted"/>
<comment type="caution">
    <text evidence="2">The sequence shown here is derived from an EMBL/GenBank/DDBJ whole genome shotgun (WGS) entry which is preliminary data.</text>
</comment>
<dbReference type="EMBL" id="JBEHCU010011462">
    <property type="protein sequence ID" value="KAL1376698.1"/>
    <property type="molecule type" value="Genomic_DNA"/>
</dbReference>
<feature type="compositionally biased region" description="Low complexity" evidence="1">
    <location>
        <begin position="14"/>
        <end position="24"/>
    </location>
</feature>
<name>A0ABD1CJX1_CULPP</name>
<keyword evidence="3" id="KW-1185">Reference proteome</keyword>
<feature type="region of interest" description="Disordered" evidence="1">
    <location>
        <begin position="1"/>
        <end position="24"/>
    </location>
</feature>